<dbReference type="Gene3D" id="3.40.720.10">
    <property type="entry name" value="Alkaline Phosphatase, subunit A"/>
    <property type="match status" value="1"/>
</dbReference>
<evidence type="ECO:0000256" key="5">
    <source>
        <dbReference type="ARBA" id="ARBA00008819"/>
    </source>
</evidence>
<accession>A0A395JJG3</accession>
<feature type="binding site" evidence="13">
    <location>
        <position position="466"/>
    </location>
    <ligand>
        <name>Mn(2+)</name>
        <dbReference type="ChEBI" id="CHEBI:29035"/>
        <label>2</label>
    </ligand>
</feature>
<dbReference type="EC" id="5.4.2.12" evidence="10"/>
<dbReference type="InParanoid" id="A0A395JJG3"/>
<evidence type="ECO:0000256" key="3">
    <source>
        <dbReference type="ARBA" id="ARBA00002315"/>
    </source>
</evidence>
<comment type="pathway">
    <text evidence="4">Carbohydrate degradation; glycolysis; pyruvate from D-glyceraldehyde 3-phosphate: step 3/5.</text>
</comment>
<dbReference type="GO" id="GO:0005737">
    <property type="term" value="C:cytoplasm"/>
    <property type="evidence" value="ECO:0007669"/>
    <property type="project" value="InterPro"/>
</dbReference>
<dbReference type="OrthoDB" id="9800863at2"/>
<feature type="binding site" evidence="12">
    <location>
        <position position="208"/>
    </location>
    <ligand>
        <name>substrate</name>
    </ligand>
</feature>
<dbReference type="AlphaFoldDB" id="A0A395JJG3"/>
<dbReference type="NCBIfam" id="TIGR01307">
    <property type="entry name" value="pgm_bpd_ind"/>
    <property type="match status" value="1"/>
</dbReference>
<feature type="domain" description="Metalloenzyme" evidence="14">
    <location>
        <begin position="17"/>
        <end position="529"/>
    </location>
</feature>
<evidence type="ECO:0000256" key="11">
    <source>
        <dbReference type="PIRSR" id="PIRSR001492-1"/>
    </source>
</evidence>
<evidence type="ECO:0000259" key="14">
    <source>
        <dbReference type="Pfam" id="PF01676"/>
    </source>
</evidence>
<dbReference type="SUPFAM" id="SSF64158">
    <property type="entry name" value="2,3-Bisphosphoglycerate-independent phosphoglycerate mutase, substrate-binding domain"/>
    <property type="match status" value="1"/>
</dbReference>
<dbReference type="EMBL" id="QNRT01000005">
    <property type="protein sequence ID" value="RBP48908.1"/>
    <property type="molecule type" value="Genomic_DNA"/>
</dbReference>
<dbReference type="FunCoup" id="A0A395JJG3">
    <property type="interactions" value="453"/>
</dbReference>
<gene>
    <name evidence="16" type="ORF">DFR28_105247</name>
</gene>
<feature type="binding site" evidence="13">
    <location>
        <position position="487"/>
    </location>
    <ligand>
        <name>Mn(2+)</name>
        <dbReference type="ChEBI" id="CHEBI:29035"/>
        <label>1</label>
    </ligand>
</feature>
<evidence type="ECO:0000313" key="17">
    <source>
        <dbReference type="Proteomes" id="UP000253083"/>
    </source>
</evidence>
<name>A0A395JJG3_9GAMM</name>
<dbReference type="Proteomes" id="UP000253083">
    <property type="component" value="Unassembled WGS sequence"/>
</dbReference>
<keyword evidence="7" id="KW-0324">Glycolysis</keyword>
<dbReference type="FunFam" id="3.40.1450.10:FF:000002">
    <property type="entry name" value="2,3-bisphosphoglycerate-independent phosphoglycerate mutase"/>
    <property type="match status" value="1"/>
</dbReference>
<dbReference type="InterPro" id="IPR036646">
    <property type="entry name" value="PGAM_B_sf"/>
</dbReference>
<keyword evidence="9" id="KW-0413">Isomerase</keyword>
<keyword evidence="17" id="KW-1185">Reference proteome</keyword>
<evidence type="ECO:0000256" key="12">
    <source>
        <dbReference type="PIRSR" id="PIRSR001492-2"/>
    </source>
</evidence>
<comment type="caution">
    <text evidence="16">The sequence shown here is derived from an EMBL/GenBank/DDBJ whole genome shotgun (WGS) entry which is preliminary data.</text>
</comment>
<comment type="function">
    <text evidence="3">Catalyzes the interconversion of 2-phosphoglycerate and 3-phosphoglycerate.</text>
</comment>
<evidence type="ECO:0000256" key="13">
    <source>
        <dbReference type="PIRSR" id="PIRSR001492-3"/>
    </source>
</evidence>
<dbReference type="RefSeq" id="WP_113955497.1">
    <property type="nucleotide sequence ID" value="NZ_QNRT01000005.1"/>
</dbReference>
<dbReference type="SUPFAM" id="SSF53649">
    <property type="entry name" value="Alkaline phosphatase-like"/>
    <property type="match status" value="1"/>
</dbReference>
<evidence type="ECO:0000259" key="15">
    <source>
        <dbReference type="Pfam" id="PF06415"/>
    </source>
</evidence>
<evidence type="ECO:0000256" key="9">
    <source>
        <dbReference type="ARBA" id="ARBA00023235"/>
    </source>
</evidence>
<dbReference type="InterPro" id="IPR005995">
    <property type="entry name" value="Pgm_bpd_ind"/>
</dbReference>
<feature type="binding site" evidence="12">
    <location>
        <position position="201"/>
    </location>
    <ligand>
        <name>substrate</name>
    </ligand>
</feature>
<dbReference type="InterPro" id="IPR011258">
    <property type="entry name" value="BPG-indep_PGM_N"/>
</dbReference>
<feature type="binding site" evidence="12">
    <location>
        <position position="134"/>
    </location>
    <ligand>
        <name>substrate</name>
    </ligand>
</feature>
<dbReference type="GO" id="GO:0004619">
    <property type="term" value="F:phosphoglycerate mutase activity"/>
    <property type="evidence" value="ECO:0007669"/>
    <property type="project" value="UniProtKB-UniRule"/>
</dbReference>
<comment type="similarity">
    <text evidence="5">Belongs to the BPG-independent phosphoglycerate mutase family.</text>
</comment>
<feature type="binding site" evidence="12">
    <location>
        <begin position="279"/>
        <end position="282"/>
    </location>
    <ligand>
        <name>substrate</name>
    </ligand>
</feature>
<evidence type="ECO:0000256" key="8">
    <source>
        <dbReference type="ARBA" id="ARBA00023211"/>
    </source>
</evidence>
<feature type="binding site" evidence="13">
    <location>
        <position position="24"/>
    </location>
    <ligand>
        <name>Mn(2+)</name>
        <dbReference type="ChEBI" id="CHEBI:29035"/>
        <label>2</label>
    </ligand>
</feature>
<evidence type="ECO:0000256" key="1">
    <source>
        <dbReference type="ARBA" id="ARBA00000370"/>
    </source>
</evidence>
<evidence type="ECO:0000313" key="16">
    <source>
        <dbReference type="EMBL" id="RBP48908.1"/>
    </source>
</evidence>
<feature type="domain" description="BPG-independent PGAM N-terminal" evidence="15">
    <location>
        <begin position="95"/>
        <end position="318"/>
    </location>
</feature>
<organism evidence="16 17">
    <name type="scientific">Arenicella xantha</name>
    <dbReference type="NCBI Taxonomy" id="644221"/>
    <lineage>
        <taxon>Bacteria</taxon>
        <taxon>Pseudomonadati</taxon>
        <taxon>Pseudomonadota</taxon>
        <taxon>Gammaproteobacteria</taxon>
        <taxon>Arenicellales</taxon>
        <taxon>Arenicellaceae</taxon>
        <taxon>Arenicella</taxon>
    </lineage>
</organism>
<keyword evidence="8 13" id="KW-0464">Manganese</keyword>
<proteinExistence type="inferred from homology"/>
<evidence type="ECO:0000256" key="2">
    <source>
        <dbReference type="ARBA" id="ARBA00001936"/>
    </source>
</evidence>
<keyword evidence="6 13" id="KW-0479">Metal-binding</keyword>
<comment type="catalytic activity">
    <reaction evidence="1">
        <text>(2R)-2-phosphoglycerate = (2R)-3-phosphoglycerate</text>
        <dbReference type="Rhea" id="RHEA:15901"/>
        <dbReference type="ChEBI" id="CHEBI:58272"/>
        <dbReference type="ChEBI" id="CHEBI:58289"/>
        <dbReference type="EC" id="5.4.2.12"/>
    </reaction>
</comment>
<dbReference type="PIRSF" id="PIRSF001492">
    <property type="entry name" value="IPGAM"/>
    <property type="match status" value="1"/>
</dbReference>
<dbReference type="Pfam" id="PF06415">
    <property type="entry name" value="iPGM_N"/>
    <property type="match status" value="1"/>
</dbReference>
<protein>
    <recommendedName>
        <fullName evidence="10">2,3-bisphosphoglycerate-independent phosphoglycerate mutase</fullName>
        <ecNumber evidence="10">5.4.2.12</ecNumber>
    </recommendedName>
</protein>
<dbReference type="PANTHER" id="PTHR31637:SF0">
    <property type="entry name" value="2,3-BISPHOSPHOGLYCERATE-INDEPENDENT PHOSPHOGLYCERATE MUTASE"/>
    <property type="match status" value="1"/>
</dbReference>
<dbReference type="InterPro" id="IPR006124">
    <property type="entry name" value="Metalloenzyme"/>
</dbReference>
<evidence type="ECO:0000256" key="6">
    <source>
        <dbReference type="ARBA" id="ARBA00022723"/>
    </source>
</evidence>
<dbReference type="GO" id="GO:0030145">
    <property type="term" value="F:manganese ion binding"/>
    <property type="evidence" value="ECO:0007669"/>
    <property type="project" value="InterPro"/>
</dbReference>
<feature type="binding site" evidence="12">
    <location>
        <position position="357"/>
    </location>
    <ligand>
        <name>substrate</name>
    </ligand>
</feature>
<evidence type="ECO:0000256" key="7">
    <source>
        <dbReference type="ARBA" id="ARBA00023152"/>
    </source>
</evidence>
<dbReference type="GO" id="GO:0006096">
    <property type="term" value="P:glycolytic process"/>
    <property type="evidence" value="ECO:0007669"/>
    <property type="project" value="UniProtKB-UniRule"/>
</dbReference>
<evidence type="ECO:0000256" key="10">
    <source>
        <dbReference type="NCBIfam" id="TIGR01307"/>
    </source>
</evidence>
<feature type="binding site" evidence="13">
    <location>
        <position position="429"/>
    </location>
    <ligand>
        <name>Mn(2+)</name>
        <dbReference type="ChEBI" id="CHEBI:29035"/>
        <label>1</label>
    </ligand>
</feature>
<dbReference type="InterPro" id="IPR017850">
    <property type="entry name" value="Alkaline_phosphatase_core_sf"/>
</dbReference>
<feature type="binding site" evidence="12">
    <location>
        <begin position="164"/>
        <end position="165"/>
    </location>
    <ligand>
        <name>substrate</name>
    </ligand>
</feature>
<sequence>MSLSLKKHHSFAGRPGPVVILVADGVGVAPAGPSNAVTEANTPTLDKLAKQTLYTELAAHGTAVGLPSDDDMGNSEVGHNAIGAGRIFAQGAKLVNQAIASGEVYDTEVWQQAIQHGKANTLHLLGLHSDGNVHSHTQHLYALMQKAADQGVTECCIHILLDGRDVAARSALTYIEQTESLISKINAQYAANFRIASGGGRMEITMDRYEADWDMVRRGYHCHTHGVGVGFESAAQAVEAMYEASSKGDQYLPAFVIEKNGDPVGRMNDGDAVILFNFRGDRAIEISLAYERDDFAKFDRNEHRAHPSLFYAGMLQYDGDEMVPQQYLVNPPQIDRTMGEFLCAEKITSFAISETQKYGHVTFFWNGNRSGYLDKSLETYIEIPSDNIEFNQAPAMKAYEITEKTVELIESGKFRFGRLNLANGDMVGHTGDLAAAIKAMEVVDECVAKIIRAIERQGGVLLYTADHGNADIMYTEKDGVRHPKTSHTLSPVPFAIVDPLYAGEYQLSPPTDAGLTHIAATTINLLGFEAPEDYQPSLLRFS</sequence>
<reference evidence="16 17" key="1">
    <citation type="submission" date="2018-06" db="EMBL/GenBank/DDBJ databases">
        <title>Genomic Encyclopedia of Type Strains, Phase IV (KMG-IV): sequencing the most valuable type-strain genomes for metagenomic binning, comparative biology and taxonomic classification.</title>
        <authorList>
            <person name="Goeker M."/>
        </authorList>
    </citation>
    <scope>NUCLEOTIDE SEQUENCE [LARGE SCALE GENOMIC DNA]</scope>
    <source>
        <strain evidence="16 17">DSM 24032</strain>
    </source>
</reference>
<feature type="active site" description="Phosphoserine intermediate" evidence="11">
    <location>
        <position position="75"/>
    </location>
</feature>
<dbReference type="Pfam" id="PF01676">
    <property type="entry name" value="Metalloenzyme"/>
    <property type="match status" value="1"/>
</dbReference>
<evidence type="ECO:0000256" key="4">
    <source>
        <dbReference type="ARBA" id="ARBA00004798"/>
    </source>
</evidence>
<feature type="binding site" evidence="13">
    <location>
        <position position="467"/>
    </location>
    <ligand>
        <name>Mn(2+)</name>
        <dbReference type="ChEBI" id="CHEBI:29035"/>
        <label>2</label>
    </ligand>
</feature>
<dbReference type="UniPathway" id="UPA00109">
    <property type="reaction ID" value="UER00186"/>
</dbReference>
<dbReference type="GO" id="GO:0006007">
    <property type="term" value="P:glucose catabolic process"/>
    <property type="evidence" value="ECO:0007669"/>
    <property type="project" value="InterPro"/>
</dbReference>
<dbReference type="PANTHER" id="PTHR31637">
    <property type="entry name" value="2,3-BISPHOSPHOGLYCERATE-INDEPENDENT PHOSPHOGLYCERATE MUTASE"/>
    <property type="match status" value="1"/>
</dbReference>
<dbReference type="CDD" id="cd16010">
    <property type="entry name" value="iPGM"/>
    <property type="match status" value="1"/>
</dbReference>
<comment type="cofactor">
    <cofactor evidence="2">
        <name>Mn(2+)</name>
        <dbReference type="ChEBI" id="CHEBI:29035"/>
    </cofactor>
</comment>
<feature type="binding site" evidence="13">
    <location>
        <position position="425"/>
    </location>
    <ligand>
        <name>Mn(2+)</name>
        <dbReference type="ChEBI" id="CHEBI:29035"/>
        <label>1</label>
    </ligand>
</feature>
<feature type="binding site" evidence="13">
    <location>
        <position position="75"/>
    </location>
    <ligand>
        <name>Mn(2+)</name>
        <dbReference type="ChEBI" id="CHEBI:29035"/>
        <label>2</label>
    </ligand>
</feature>
<dbReference type="Gene3D" id="3.40.1450.10">
    <property type="entry name" value="BPG-independent phosphoglycerate mutase, domain B"/>
    <property type="match status" value="1"/>
</dbReference>